<organism evidence="2 3">
    <name type="scientific">Ovis aries</name>
    <name type="common">Sheep</name>
    <dbReference type="NCBI Taxonomy" id="9940"/>
    <lineage>
        <taxon>Eukaryota</taxon>
        <taxon>Metazoa</taxon>
        <taxon>Chordata</taxon>
        <taxon>Craniata</taxon>
        <taxon>Vertebrata</taxon>
        <taxon>Euteleostomi</taxon>
        <taxon>Mammalia</taxon>
        <taxon>Eutheria</taxon>
        <taxon>Laurasiatheria</taxon>
        <taxon>Artiodactyla</taxon>
        <taxon>Ruminantia</taxon>
        <taxon>Pecora</taxon>
        <taxon>Bovidae</taxon>
        <taxon>Caprinae</taxon>
        <taxon>Ovis</taxon>
    </lineage>
</organism>
<accession>A0A836AL42</accession>
<dbReference type="Proteomes" id="UP000664991">
    <property type="component" value="Unassembled WGS sequence"/>
</dbReference>
<gene>
    <name evidence="2" type="ORF">JEQ12_015204</name>
</gene>
<dbReference type="EMBL" id="JAEMGP010000003">
    <property type="protein sequence ID" value="KAG5212775.1"/>
    <property type="molecule type" value="Genomic_DNA"/>
</dbReference>
<protein>
    <submittedName>
        <fullName evidence="2">Uncharacterized protein</fullName>
    </submittedName>
</protein>
<name>A0A836AL42_SHEEP</name>
<reference evidence="2 3" key="1">
    <citation type="submission" date="2020-12" db="EMBL/GenBank/DDBJ databases">
        <title>De novo assembly of Tibetan sheep genome.</title>
        <authorList>
            <person name="Li X."/>
        </authorList>
    </citation>
    <scope>NUCLEOTIDE SEQUENCE [LARGE SCALE GENOMIC DNA]</scope>
    <source>
        <tissue evidence="2">Heart</tissue>
    </source>
</reference>
<comment type="caution">
    <text evidence="2">The sequence shown here is derived from an EMBL/GenBank/DDBJ whole genome shotgun (WGS) entry which is preliminary data.</text>
</comment>
<evidence type="ECO:0000313" key="3">
    <source>
        <dbReference type="Proteomes" id="UP000664991"/>
    </source>
</evidence>
<evidence type="ECO:0000256" key="1">
    <source>
        <dbReference type="SAM" id="MobiDB-lite"/>
    </source>
</evidence>
<evidence type="ECO:0000313" key="2">
    <source>
        <dbReference type="EMBL" id="KAG5212775.1"/>
    </source>
</evidence>
<dbReference type="AlphaFoldDB" id="A0A836AL42"/>
<feature type="region of interest" description="Disordered" evidence="1">
    <location>
        <begin position="50"/>
        <end position="70"/>
    </location>
</feature>
<proteinExistence type="predicted"/>
<sequence>MHTISALPSGLAAWDAKAVDGRWTAWNFQSCPNVWVFLLRLWEGPRASWKGPWPAPSSHTSPRDKPTSLLTGPAGPWVVWPTSHPSSPCHGDLLVSATT</sequence>